<dbReference type="EMBL" id="CAFBPG010000002">
    <property type="protein sequence ID" value="CAB5001691.1"/>
    <property type="molecule type" value="Genomic_DNA"/>
</dbReference>
<sequence length="490" mass="51052">MSIQSVNPRTGESFGPIIAPTTSAQVDSMIASAVTAFEKWSLTSATSRAKVLFALADALDANTEKLVEIADAETALGIPRLTGEVGRTTFQLRTFAQALEKGEFVAPSIDSAVDAPLPQGHPKFLKTLRAIGPVAVFGASNFPFAFSVLGGDTASALAAGCSVVIKAHPAHPQTSQLSFDIAKKALIDAGAPEGIISLGHGFDFGKSVITDPRISAGAFTGSKAGGRALFDLAQDRECPIPFYGELGSVNPVVVTSTALSDVNAFAGAYLDSLLMGNGQFCTNPSVLFVPDNAEFINAVQEQLSHREPSPFLSEATKSLHDKNRADVISKTSARLLQGKSAPTQGFFSSPAVLVVSAQSVLTHPEYLATECFGPTGLVVTYSHSDELHAVLSKLEGALVGCLFSQNISTAEELILNALASKAGRVAFNAWPTGVAVTAGQNHGGPYPASTSSLHTSVGTSAITRFLRPVAFQGLPDESYRAVTADTVKGK</sequence>
<evidence type="ECO:0000313" key="5">
    <source>
        <dbReference type="EMBL" id="CAB4691455.1"/>
    </source>
</evidence>
<dbReference type="InterPro" id="IPR050740">
    <property type="entry name" value="Aldehyde_DH_Superfamily"/>
</dbReference>
<dbReference type="CDD" id="cd07129">
    <property type="entry name" value="ALDH_KGSADH"/>
    <property type="match status" value="1"/>
</dbReference>
<feature type="domain" description="Aldehyde dehydrogenase" evidence="2">
    <location>
        <begin position="3"/>
        <end position="444"/>
    </location>
</feature>
<dbReference type="EMBL" id="CAFBJH010000012">
    <property type="protein sequence ID" value="CAB4848560.1"/>
    <property type="molecule type" value="Genomic_DNA"/>
</dbReference>
<dbReference type="AlphaFoldDB" id="A0A6J6LCZ4"/>
<dbReference type="EMBL" id="CAFBMI010000008">
    <property type="protein sequence ID" value="CAB4892425.1"/>
    <property type="molecule type" value="Genomic_DNA"/>
</dbReference>
<evidence type="ECO:0000313" key="9">
    <source>
        <dbReference type="EMBL" id="CAB4892425.1"/>
    </source>
</evidence>
<dbReference type="EMBL" id="CAEZWS010000011">
    <property type="protein sequence ID" value="CAB4659566.1"/>
    <property type="molecule type" value="Genomic_DNA"/>
</dbReference>
<evidence type="ECO:0000313" key="3">
    <source>
        <dbReference type="EMBL" id="CAB4583064.1"/>
    </source>
</evidence>
<dbReference type="Gene3D" id="3.40.605.10">
    <property type="entry name" value="Aldehyde Dehydrogenase, Chain A, domain 1"/>
    <property type="match status" value="1"/>
</dbReference>
<dbReference type="SUPFAM" id="SSF53720">
    <property type="entry name" value="ALDH-like"/>
    <property type="match status" value="1"/>
</dbReference>
<evidence type="ECO:0000313" key="7">
    <source>
        <dbReference type="EMBL" id="CAB4794685.1"/>
    </source>
</evidence>
<dbReference type="EMBL" id="CAEZXT010000010">
    <property type="protein sequence ID" value="CAB4691455.1"/>
    <property type="molecule type" value="Genomic_DNA"/>
</dbReference>
<dbReference type="PANTHER" id="PTHR43353:SF3">
    <property type="entry name" value="ALDEHYDE DEHYDROGENASE-RELATED"/>
    <property type="match status" value="1"/>
</dbReference>
<evidence type="ECO:0000313" key="8">
    <source>
        <dbReference type="EMBL" id="CAB4848560.1"/>
    </source>
</evidence>
<dbReference type="Gene3D" id="3.40.309.10">
    <property type="entry name" value="Aldehyde Dehydrogenase, Chain A, domain 2"/>
    <property type="match status" value="1"/>
</dbReference>
<dbReference type="InterPro" id="IPR044151">
    <property type="entry name" value="ALDH_KGSADH"/>
</dbReference>
<evidence type="ECO:0000313" key="11">
    <source>
        <dbReference type="EMBL" id="CAB5001691.1"/>
    </source>
</evidence>
<dbReference type="EMBL" id="CAFAAR010000004">
    <property type="protein sequence ID" value="CAB4794685.1"/>
    <property type="molecule type" value="Genomic_DNA"/>
</dbReference>
<proteinExistence type="predicted"/>
<organism evidence="4">
    <name type="scientific">freshwater metagenome</name>
    <dbReference type="NCBI Taxonomy" id="449393"/>
    <lineage>
        <taxon>unclassified sequences</taxon>
        <taxon>metagenomes</taxon>
        <taxon>ecological metagenomes</taxon>
    </lineage>
</organism>
<dbReference type="EMBL" id="CAEZUA010000010">
    <property type="protein sequence ID" value="CAB4583064.1"/>
    <property type="molecule type" value="Genomic_DNA"/>
</dbReference>
<dbReference type="InterPro" id="IPR016162">
    <property type="entry name" value="Ald_DH_N"/>
</dbReference>
<evidence type="ECO:0000313" key="4">
    <source>
        <dbReference type="EMBL" id="CAB4659566.1"/>
    </source>
</evidence>
<dbReference type="EMBL" id="CAFBQZ010000005">
    <property type="protein sequence ID" value="CAB5070148.1"/>
    <property type="molecule type" value="Genomic_DNA"/>
</dbReference>
<keyword evidence="1" id="KW-0560">Oxidoreductase</keyword>
<evidence type="ECO:0000256" key="1">
    <source>
        <dbReference type="ARBA" id="ARBA00023002"/>
    </source>
</evidence>
<protein>
    <submittedName>
        <fullName evidence="4">Unannotated protein</fullName>
    </submittedName>
</protein>
<dbReference type="InterPro" id="IPR016161">
    <property type="entry name" value="Ald_DH/histidinol_DH"/>
</dbReference>
<name>A0A6J6LCZ4_9ZZZZ</name>
<reference evidence="4" key="1">
    <citation type="submission" date="2020-05" db="EMBL/GenBank/DDBJ databases">
        <authorList>
            <person name="Chiriac C."/>
            <person name="Salcher M."/>
            <person name="Ghai R."/>
            <person name="Kavagutti S V."/>
        </authorList>
    </citation>
    <scope>NUCLEOTIDE SEQUENCE</scope>
</reference>
<dbReference type="EMBL" id="CAEZZZ010000010">
    <property type="protein sequence ID" value="CAB4774734.1"/>
    <property type="molecule type" value="Genomic_DNA"/>
</dbReference>
<dbReference type="PANTHER" id="PTHR43353">
    <property type="entry name" value="SUCCINATE-SEMIALDEHYDE DEHYDROGENASE, MITOCHONDRIAL"/>
    <property type="match status" value="1"/>
</dbReference>
<evidence type="ECO:0000313" key="6">
    <source>
        <dbReference type="EMBL" id="CAB4774734.1"/>
    </source>
</evidence>
<dbReference type="Pfam" id="PF00171">
    <property type="entry name" value="Aldedh"/>
    <property type="match status" value="1"/>
</dbReference>
<dbReference type="InterPro" id="IPR015590">
    <property type="entry name" value="Aldehyde_DH_dom"/>
</dbReference>
<evidence type="ECO:0000259" key="2">
    <source>
        <dbReference type="Pfam" id="PF00171"/>
    </source>
</evidence>
<evidence type="ECO:0000313" key="10">
    <source>
        <dbReference type="EMBL" id="CAB4969435.1"/>
    </source>
</evidence>
<accession>A0A6J6LCZ4</accession>
<dbReference type="EMBL" id="CAFBOE010000009">
    <property type="protein sequence ID" value="CAB4969435.1"/>
    <property type="molecule type" value="Genomic_DNA"/>
</dbReference>
<dbReference type="InterPro" id="IPR016163">
    <property type="entry name" value="Ald_DH_C"/>
</dbReference>
<dbReference type="GO" id="GO:0016620">
    <property type="term" value="F:oxidoreductase activity, acting on the aldehyde or oxo group of donors, NAD or NADP as acceptor"/>
    <property type="evidence" value="ECO:0007669"/>
    <property type="project" value="InterPro"/>
</dbReference>
<evidence type="ECO:0000313" key="12">
    <source>
        <dbReference type="EMBL" id="CAB5070148.1"/>
    </source>
</evidence>
<gene>
    <name evidence="3" type="ORF">UFOPK1773_00289</name>
    <name evidence="4" type="ORF">UFOPK2288_00347</name>
    <name evidence="5" type="ORF">UFOPK2589_00300</name>
    <name evidence="6" type="ORF">UFOPK2931_00357</name>
    <name evidence="7" type="ORF">UFOPK3056_00095</name>
    <name evidence="8" type="ORF">UFOPK3287_00346</name>
    <name evidence="9" type="ORF">UFOPK3558_00194</name>
    <name evidence="10" type="ORF">UFOPK3916_00247</name>
    <name evidence="11" type="ORF">UFOPK4074_00039</name>
    <name evidence="12" type="ORF">UFOPK4372_00161</name>
</gene>